<dbReference type="Gene3D" id="3.30.420.380">
    <property type="match status" value="1"/>
</dbReference>
<dbReference type="Proteomes" id="UP000287996">
    <property type="component" value="Unassembled WGS sequence"/>
</dbReference>
<comment type="caution">
    <text evidence="1">The sequence shown here is derived from an EMBL/GenBank/DDBJ whole genome shotgun (WGS) entry which is preliminary data.</text>
</comment>
<organism evidence="1 2">
    <name type="scientific">Idiomarina tyrosinivorans</name>
    <dbReference type="NCBI Taxonomy" id="1445662"/>
    <lineage>
        <taxon>Bacteria</taxon>
        <taxon>Pseudomonadati</taxon>
        <taxon>Pseudomonadota</taxon>
        <taxon>Gammaproteobacteria</taxon>
        <taxon>Alteromonadales</taxon>
        <taxon>Idiomarinaceae</taxon>
        <taxon>Idiomarina</taxon>
    </lineage>
</organism>
<protein>
    <recommendedName>
        <fullName evidence="3">MSHA biogenesis protein MshI</fullName>
    </recommendedName>
</protein>
<accession>A0A432ZQH2</accession>
<reference evidence="1 2" key="1">
    <citation type="journal article" date="2011" name="Front. Microbiol.">
        <title>Genomic signatures of strain selection and enhancement in Bacillus atrophaeus var. globigii, a historical biowarfare simulant.</title>
        <authorList>
            <person name="Gibbons H.S."/>
            <person name="Broomall S.M."/>
            <person name="McNew L.A."/>
            <person name="Daligault H."/>
            <person name="Chapman C."/>
            <person name="Bruce D."/>
            <person name="Karavis M."/>
            <person name="Krepps M."/>
            <person name="McGregor P.A."/>
            <person name="Hong C."/>
            <person name="Park K.H."/>
            <person name="Akmal A."/>
            <person name="Feldman A."/>
            <person name="Lin J.S."/>
            <person name="Chang W.E."/>
            <person name="Higgs B.W."/>
            <person name="Demirev P."/>
            <person name="Lindquist J."/>
            <person name="Liem A."/>
            <person name="Fochler E."/>
            <person name="Read T.D."/>
            <person name="Tapia R."/>
            <person name="Johnson S."/>
            <person name="Bishop-Lilly K.A."/>
            <person name="Detter C."/>
            <person name="Han C."/>
            <person name="Sozhamannan S."/>
            <person name="Rosenzweig C.N."/>
            <person name="Skowronski E.W."/>
        </authorList>
    </citation>
    <scope>NUCLEOTIDE SEQUENCE [LARGE SCALE GENOMIC DNA]</scope>
    <source>
        <strain evidence="1 2">CC-PW-9</strain>
    </source>
</reference>
<evidence type="ECO:0000313" key="1">
    <source>
        <dbReference type="EMBL" id="RUO80147.1"/>
    </source>
</evidence>
<proteinExistence type="predicted"/>
<dbReference type="EMBL" id="PIQH01000006">
    <property type="protein sequence ID" value="RUO80147.1"/>
    <property type="molecule type" value="Genomic_DNA"/>
</dbReference>
<keyword evidence="2" id="KW-1185">Reference proteome</keyword>
<gene>
    <name evidence="1" type="ORF">CWI84_07570</name>
</gene>
<dbReference type="SUPFAM" id="SSF53067">
    <property type="entry name" value="Actin-like ATPase domain"/>
    <property type="match status" value="1"/>
</dbReference>
<sequence length="328" mass="36923">MYNELYCSFLGYELKRWFSSKKTEQRLAALAILDGQVKLMVAELRNERLALMINDAVAVADGALPHEYALAIEQLLKHYQRYLSSSTPLQVVLAHRWYQALNIPRPQVPAAELAASLKYALRDLVAWAPDEMVCDYYELPVQSAGQDNIAVVVAEKSLLKLWAESISNYSVSIAGISTEELFAAKFFTVENKPNLTLWQADNQPMLLQVASNKGLLVSRYLRQFSNARAQQGDNLTDLIDNLAVEVQRSMDFHESQLKQAPIAKIRIAIDHPQIEQVAQQLQQQIGVTTVVERLPDWSLELADPRYSDNLLIGALTQLTEQPLQESNG</sequence>
<dbReference type="AlphaFoldDB" id="A0A432ZQH2"/>
<evidence type="ECO:0000313" key="2">
    <source>
        <dbReference type="Proteomes" id="UP000287996"/>
    </source>
</evidence>
<name>A0A432ZQH2_9GAMM</name>
<dbReference type="InterPro" id="IPR043129">
    <property type="entry name" value="ATPase_NBD"/>
</dbReference>
<evidence type="ECO:0008006" key="3">
    <source>
        <dbReference type="Google" id="ProtNLM"/>
    </source>
</evidence>